<evidence type="ECO:0000259" key="1">
    <source>
        <dbReference type="Pfam" id="PF07728"/>
    </source>
</evidence>
<evidence type="ECO:0000313" key="2">
    <source>
        <dbReference type="EMBL" id="EGL98334.1"/>
    </source>
</evidence>
<dbReference type="PANTHER" id="PTHR37291">
    <property type="entry name" value="5-METHYLCYTOSINE-SPECIFIC RESTRICTION ENZYME B"/>
    <property type="match status" value="1"/>
</dbReference>
<organism evidence="2 3">
    <name type="scientific">Ligilactobacillus salivarius NIAS840</name>
    <dbReference type="NCBI Taxonomy" id="1029822"/>
    <lineage>
        <taxon>Bacteria</taxon>
        <taxon>Bacillati</taxon>
        <taxon>Bacillota</taxon>
        <taxon>Bacilli</taxon>
        <taxon>Lactobacillales</taxon>
        <taxon>Lactobacillaceae</taxon>
        <taxon>Ligilactobacillus</taxon>
    </lineage>
</organism>
<feature type="domain" description="ATPase dynein-related AAA" evidence="1">
    <location>
        <begin position="303"/>
        <end position="480"/>
    </location>
</feature>
<name>F5VF78_9LACO</name>
<dbReference type="GO" id="GO:0016887">
    <property type="term" value="F:ATP hydrolysis activity"/>
    <property type="evidence" value="ECO:0007669"/>
    <property type="project" value="InterPro"/>
</dbReference>
<dbReference type="EMBL" id="AFMN01000001">
    <property type="protein sequence ID" value="EGL98334.1"/>
    <property type="molecule type" value="Genomic_DNA"/>
</dbReference>
<dbReference type="REBASE" id="40325">
    <property type="entry name" value="R2.Lsa840ORF19P"/>
</dbReference>
<dbReference type="InterPro" id="IPR052934">
    <property type="entry name" value="Methyl-DNA_Rec/Restrict_Enz"/>
</dbReference>
<dbReference type="GO" id="GO:0005524">
    <property type="term" value="F:ATP binding"/>
    <property type="evidence" value="ECO:0007669"/>
    <property type="project" value="InterPro"/>
</dbReference>
<dbReference type="SUPFAM" id="SSF52540">
    <property type="entry name" value="P-loop containing nucleoside triphosphate hydrolases"/>
    <property type="match status" value="1"/>
</dbReference>
<comment type="caution">
    <text evidence="2">The sequence shown here is derived from an EMBL/GenBank/DDBJ whole genome shotgun (WGS) entry which is preliminary data.</text>
</comment>
<sequence length="614" mass="71838">MESLQDKLTRLKTQKETDVWYLVKQELNFMRVATLVNEWKKWKDSKSSLTIADYIEGSRLTDTNYRALTNAYNYGLMRNDNIVSGTSSKPSYKVADSTPVWEELSKVNFADVNTISNIIDRQIEKLYISNPYDDESKNIRKSYRLFIVPTIYAILIELKEKYNISTITKEEFILFVETTKKFADYTETASLINEYRERRDSLDSTYISKLIKGFNNRVHLALKNLSLLRIDKNLSLSLEEDKIPLIRERLDLYQKNVDRYENLTSKEIVDIQCSTSSLWNCFEENNKDVSNIESDKKVSGGENIIFYGAPGTGKSHDIVEYINEKAEKYFNRKFSNDTLNSEENIFRITLYPDYEYSDFVGQLLPQKDGTFEYKKGIFSSALQYAQETDDPVFMILEEMSRANVASVFGDLFQLLDRKEDGSSEYGINNSMLAEMIYPELSKENINKKVITLPSNLYIIGTVNTSDQNVFAMDTAFKRRFIWKYKSTDVDPSTFKNNPNIKLFKEFNIDWYHFYTTINTFITDNLNLSEDKQIGPYFIKFNTNNNSKIHSLLRDKLLQYLWEDVDSIARNNYSNEDTIFSKDIKSFSTLYEKFDNQENIFSDTLTMNFETKKEE</sequence>
<dbReference type="Gene3D" id="3.40.50.300">
    <property type="entry name" value="P-loop containing nucleotide triphosphate hydrolases"/>
    <property type="match status" value="1"/>
</dbReference>
<dbReference type="InterPro" id="IPR011704">
    <property type="entry name" value="ATPase_dyneun-rel_AAA"/>
</dbReference>
<dbReference type="PANTHER" id="PTHR37291:SF1">
    <property type="entry name" value="TYPE IV METHYL-DIRECTED RESTRICTION ENZYME ECOKMCRB SUBUNIT"/>
    <property type="match status" value="1"/>
</dbReference>
<proteinExistence type="predicted"/>
<reference evidence="2 3" key="1">
    <citation type="journal article" date="2011" name="J. Bacteriol.">
        <title>Genome Sequence of Lactobacillus salivarius NIAS840, Isolated from Chicken Intestine.</title>
        <authorList>
            <person name="Ham J.S."/>
            <person name="Kim H.W."/>
            <person name="Seol K.H."/>
            <person name="Jang A."/>
            <person name="Jeong S.G."/>
            <person name="Oh M.H."/>
            <person name="Kim D.H."/>
            <person name="Kang D.K."/>
            <person name="Kim G.B."/>
            <person name="Cha C.J."/>
        </authorList>
    </citation>
    <scope>NUCLEOTIDE SEQUENCE [LARGE SCALE GENOMIC DNA]</scope>
    <source>
        <strain evidence="2 3">NIAS840</strain>
    </source>
</reference>
<dbReference type="RefSeq" id="WP_003704817.1">
    <property type="nucleotide sequence ID" value="NZ_AFMN01000001.1"/>
</dbReference>
<dbReference type="AlphaFoldDB" id="F5VF78"/>
<dbReference type="PATRIC" id="fig|1029822.3.peg.18"/>
<evidence type="ECO:0000313" key="3">
    <source>
        <dbReference type="Proteomes" id="UP000006227"/>
    </source>
</evidence>
<accession>F5VF78</accession>
<gene>
    <name evidence="2" type="ORF">NIAS840_00018</name>
</gene>
<dbReference type="Pfam" id="PF07728">
    <property type="entry name" value="AAA_5"/>
    <property type="match status" value="1"/>
</dbReference>
<dbReference type="Proteomes" id="UP000006227">
    <property type="component" value="Unassembled WGS sequence"/>
</dbReference>
<protein>
    <submittedName>
        <fullName evidence="2">Type II restriction-modification system restriction subunit</fullName>
    </submittedName>
</protein>
<dbReference type="InterPro" id="IPR018573">
    <property type="entry name" value="Restrct_endonuc_II_AlwI"/>
</dbReference>
<dbReference type="Pfam" id="PF09491">
    <property type="entry name" value="RE_AlwI"/>
    <property type="match status" value="1"/>
</dbReference>
<dbReference type="InterPro" id="IPR027417">
    <property type="entry name" value="P-loop_NTPase"/>
</dbReference>